<evidence type="ECO:0000256" key="1">
    <source>
        <dbReference type="ARBA" id="ARBA00004442"/>
    </source>
</evidence>
<organism evidence="6 7">
    <name type="scientific">Microbulbifer elongatus</name>
    <dbReference type="NCBI Taxonomy" id="86173"/>
    <lineage>
        <taxon>Bacteria</taxon>
        <taxon>Pseudomonadati</taxon>
        <taxon>Pseudomonadota</taxon>
        <taxon>Gammaproteobacteria</taxon>
        <taxon>Cellvibrionales</taxon>
        <taxon>Microbulbiferaceae</taxon>
        <taxon>Microbulbifer</taxon>
    </lineage>
</organism>
<keyword evidence="7" id="KW-1185">Reference proteome</keyword>
<comment type="subcellular location">
    <subcellularLocation>
        <location evidence="1">Cell outer membrane</location>
    </subcellularLocation>
</comment>
<dbReference type="SUPFAM" id="SSF56935">
    <property type="entry name" value="Porins"/>
    <property type="match status" value="1"/>
</dbReference>
<dbReference type="Proteomes" id="UP001205566">
    <property type="component" value="Unassembled WGS sequence"/>
</dbReference>
<dbReference type="PANTHER" id="PTHR38776:SF1">
    <property type="entry name" value="MLTA-INTERACTING PROTEIN-RELATED"/>
    <property type="match status" value="1"/>
</dbReference>
<keyword evidence="5" id="KW-0998">Cell outer membrane</keyword>
<sequence length="291" mass="31572">MGEQETYIHKLVTAILCLGSAAAFQLIPVAEATETAAQYSEYTETGSWQLALAVGRGVLQSPLGDGQDLEVVAMPRVRYYGKRFYLEDTAVGYSLYETPSFAFDIAGRLNTDGFYFPRSGSELSRGFVLAGRLMGADEPAMKLEPPKRHLSYLGGFAAQWLGPVTIGLGAYRDVTDVHGGDEIPLSLSKQFALGSLLLGVELGATYQSRKLVDYYYGVEIPGPGTSSFPLYQPGAALNTHATLEAKYPLSNNLDMVLAGRIDWMDDAIANSPYVTDASPKAFFAGVQYSWK</sequence>
<dbReference type="RefSeq" id="WP_255873033.1">
    <property type="nucleotide sequence ID" value="NZ_JACASI010000010.1"/>
</dbReference>
<comment type="similarity">
    <text evidence="2">Belongs to the MipA/OmpV family.</text>
</comment>
<gene>
    <name evidence="6" type="ORF">HXX02_01760</name>
</gene>
<evidence type="ECO:0000256" key="3">
    <source>
        <dbReference type="ARBA" id="ARBA00022729"/>
    </source>
</evidence>
<evidence type="ECO:0000256" key="5">
    <source>
        <dbReference type="ARBA" id="ARBA00023237"/>
    </source>
</evidence>
<keyword evidence="4" id="KW-0472">Membrane</keyword>
<reference evidence="6" key="1">
    <citation type="thesis" date="2020" institute="Technische Universitat Dresden" country="Dresden, Germany">
        <title>The Agarolytic System of Microbulbifer elongatus PORT2, Isolated from Batu Karas, Pangandaran West Java Indonesia.</title>
        <authorList>
            <person name="Anggraeni S.R."/>
        </authorList>
    </citation>
    <scope>NUCLEOTIDE SEQUENCE</scope>
    <source>
        <strain evidence="6">PORT2</strain>
    </source>
</reference>
<name>A0ABT1NZN5_9GAMM</name>
<keyword evidence="3" id="KW-0732">Signal</keyword>
<dbReference type="InterPro" id="IPR010583">
    <property type="entry name" value="MipA"/>
</dbReference>
<comment type="caution">
    <text evidence="6">The sequence shown here is derived from an EMBL/GenBank/DDBJ whole genome shotgun (WGS) entry which is preliminary data.</text>
</comment>
<proteinExistence type="inferred from homology"/>
<evidence type="ECO:0000313" key="7">
    <source>
        <dbReference type="Proteomes" id="UP001205566"/>
    </source>
</evidence>
<dbReference type="EMBL" id="JACASI010000010">
    <property type="protein sequence ID" value="MCQ3828164.1"/>
    <property type="molecule type" value="Genomic_DNA"/>
</dbReference>
<accession>A0ABT1NZN5</accession>
<dbReference type="PANTHER" id="PTHR38776">
    <property type="entry name" value="MLTA-INTERACTING PROTEIN-RELATED"/>
    <property type="match status" value="1"/>
</dbReference>
<evidence type="ECO:0000256" key="4">
    <source>
        <dbReference type="ARBA" id="ARBA00023136"/>
    </source>
</evidence>
<protein>
    <submittedName>
        <fullName evidence="6">MipA/OmpV family protein</fullName>
    </submittedName>
</protein>
<dbReference type="Pfam" id="PF06629">
    <property type="entry name" value="MipA"/>
    <property type="match status" value="1"/>
</dbReference>
<evidence type="ECO:0000313" key="6">
    <source>
        <dbReference type="EMBL" id="MCQ3828164.1"/>
    </source>
</evidence>
<evidence type="ECO:0000256" key="2">
    <source>
        <dbReference type="ARBA" id="ARBA00005722"/>
    </source>
</evidence>